<keyword evidence="4" id="KW-0349">Heme</keyword>
<evidence type="ECO:0000256" key="10">
    <source>
        <dbReference type="SAM" id="Phobius"/>
    </source>
</evidence>
<dbReference type="CDD" id="cd11026">
    <property type="entry name" value="CYP2"/>
    <property type="match status" value="2"/>
</dbReference>
<protein>
    <submittedName>
        <fullName evidence="11">Uncharacterized protein LOC109112719</fullName>
    </submittedName>
</protein>
<evidence type="ECO:0000256" key="5">
    <source>
        <dbReference type="ARBA" id="ARBA00022723"/>
    </source>
</evidence>
<keyword evidence="5" id="KW-0479">Metal-binding</keyword>
<dbReference type="GO" id="GO:0016712">
    <property type="term" value="F:oxidoreductase activity, acting on paired donors, with incorporation or reduction of molecular oxygen, reduced flavin or flavoprotein as one donor, and incorporation of one atom of oxygen"/>
    <property type="evidence" value="ECO:0007669"/>
    <property type="project" value="TreeGrafter"/>
</dbReference>
<dbReference type="GO" id="GO:0006805">
    <property type="term" value="P:xenobiotic metabolic process"/>
    <property type="evidence" value="ECO:0007669"/>
    <property type="project" value="TreeGrafter"/>
</dbReference>
<comment type="subcellular location">
    <subcellularLocation>
        <location evidence="2">Membrane</location>
    </subcellularLocation>
</comment>
<evidence type="ECO:0000256" key="1">
    <source>
        <dbReference type="ARBA" id="ARBA00001971"/>
    </source>
</evidence>
<evidence type="ECO:0000313" key="11">
    <source>
        <dbReference type="RefSeq" id="XP_042634256.1"/>
    </source>
</evidence>
<accession>A0A9Q9ZA94</accession>
<dbReference type="PANTHER" id="PTHR24300">
    <property type="entry name" value="CYTOCHROME P450 508A4-RELATED"/>
    <property type="match status" value="1"/>
</dbReference>
<dbReference type="AlphaFoldDB" id="A0A9Q9ZA94"/>
<evidence type="ECO:0000256" key="6">
    <source>
        <dbReference type="ARBA" id="ARBA00023002"/>
    </source>
</evidence>
<comment type="cofactor">
    <cofactor evidence="1">
        <name>heme</name>
        <dbReference type="ChEBI" id="CHEBI:30413"/>
    </cofactor>
</comment>
<dbReference type="GeneID" id="109112719"/>
<evidence type="ECO:0000256" key="7">
    <source>
        <dbReference type="ARBA" id="ARBA00023004"/>
    </source>
</evidence>
<evidence type="ECO:0000256" key="9">
    <source>
        <dbReference type="ARBA" id="ARBA00023136"/>
    </source>
</evidence>
<comment type="similarity">
    <text evidence="3">Belongs to the cytochrome P450 family.</text>
</comment>
<keyword evidence="10" id="KW-1133">Transmembrane helix</keyword>
<dbReference type="KEGG" id="ccar:109112719"/>
<organism evidence="11">
    <name type="scientific">Cyprinus carpio</name>
    <name type="common">Common carp</name>
    <dbReference type="NCBI Taxonomy" id="7962"/>
    <lineage>
        <taxon>Eukaryota</taxon>
        <taxon>Metazoa</taxon>
        <taxon>Chordata</taxon>
        <taxon>Craniata</taxon>
        <taxon>Vertebrata</taxon>
        <taxon>Euteleostomi</taxon>
        <taxon>Actinopterygii</taxon>
        <taxon>Neopterygii</taxon>
        <taxon>Teleostei</taxon>
        <taxon>Ostariophysi</taxon>
        <taxon>Cypriniformes</taxon>
        <taxon>Cyprinidae</taxon>
        <taxon>Cyprininae</taxon>
        <taxon>Cyprinus</taxon>
    </lineage>
</organism>
<gene>
    <name evidence="11" type="primary">LOC109112719</name>
</gene>
<keyword evidence="9 10" id="KW-0472">Membrane</keyword>
<name>A0A9Q9ZA94_CYPCA</name>
<evidence type="ECO:0000256" key="8">
    <source>
        <dbReference type="ARBA" id="ARBA00023033"/>
    </source>
</evidence>
<keyword evidence="7" id="KW-0408">Iron</keyword>
<feature type="transmembrane region" description="Helical" evidence="10">
    <location>
        <begin position="12"/>
        <end position="33"/>
    </location>
</feature>
<dbReference type="PROSITE" id="PS00086">
    <property type="entry name" value="CYTOCHROME_P450"/>
    <property type="match status" value="2"/>
</dbReference>
<dbReference type="OrthoDB" id="2789670at2759"/>
<evidence type="ECO:0000256" key="3">
    <source>
        <dbReference type="ARBA" id="ARBA00010617"/>
    </source>
</evidence>
<dbReference type="SMR" id="A0A9Q9ZA94"/>
<dbReference type="Proteomes" id="UP001155660">
    <property type="component" value="Chromosome A20"/>
</dbReference>
<dbReference type="GO" id="GO:0006082">
    <property type="term" value="P:organic acid metabolic process"/>
    <property type="evidence" value="ECO:0007669"/>
    <property type="project" value="TreeGrafter"/>
</dbReference>
<dbReference type="Pfam" id="PF00067">
    <property type="entry name" value="p450"/>
    <property type="match status" value="2"/>
</dbReference>
<dbReference type="GO" id="GO:0016020">
    <property type="term" value="C:membrane"/>
    <property type="evidence" value="ECO:0007669"/>
    <property type="project" value="UniProtKB-SubCell"/>
</dbReference>
<dbReference type="GO" id="GO:0005737">
    <property type="term" value="C:cytoplasm"/>
    <property type="evidence" value="ECO:0007669"/>
    <property type="project" value="TreeGrafter"/>
</dbReference>
<proteinExistence type="inferred from homology"/>
<dbReference type="PANTHER" id="PTHR24300:SF177">
    <property type="entry name" value="CYTOCHROME P450 2J2"/>
    <property type="match status" value="1"/>
</dbReference>
<reference evidence="11" key="1">
    <citation type="submission" date="2025-08" db="UniProtKB">
        <authorList>
            <consortium name="RefSeq"/>
        </authorList>
    </citation>
    <scope>IDENTIFICATION</scope>
    <source>
        <tissue evidence="11">Muscle</tissue>
    </source>
</reference>
<dbReference type="RefSeq" id="XP_042634256.1">
    <property type="nucleotide sequence ID" value="XM_042778322.1"/>
</dbReference>
<dbReference type="FunFam" id="1.10.630.10:FF:000004">
    <property type="entry name" value="cytochrome P450 2D15 isoform X1"/>
    <property type="match status" value="2"/>
</dbReference>
<dbReference type="GO" id="GO:0020037">
    <property type="term" value="F:heme binding"/>
    <property type="evidence" value="ECO:0007669"/>
    <property type="project" value="InterPro"/>
</dbReference>
<evidence type="ECO:0000256" key="2">
    <source>
        <dbReference type="ARBA" id="ARBA00004370"/>
    </source>
</evidence>
<keyword evidence="8" id="KW-0503">Monooxygenase</keyword>
<dbReference type="InterPro" id="IPR017972">
    <property type="entry name" value="Cyt_P450_CS"/>
</dbReference>
<dbReference type="InterPro" id="IPR050182">
    <property type="entry name" value="Cytochrome_P450_fam2"/>
</dbReference>
<sequence length="1000" mass="114852">MVLGNILSSLASVQWTDVGTVLLMFFIFLLISYHLRNRKPRNYPPGPTPLPFIGNVFNLDAKQPHIHLTKMSAQYGNIFSLRLGSLNTVVVNTYSLVKKALIDHANIFTGRPTNDVLKRIIKCQGVTFNNGYSWKQQRRFTLSTLKYFGVGKRSLEVIIMEEYKFLHQTIMETNGLPFDPHYFINNAVSNIICNMVFGRRFEYTDQRFLNMLSLMSKALKLQTSVWIQLYSVFPYVMDLLPGPHKDLFSCFHQVCAFIKEEVDKHYADWDPSSPRDFIDCYLTEIQKRKDDLEAGFHEEGLQYAVLDLFVAGTETTSTTLLWAFVYMMKYPEIQEKVQEEIDKVVGRSRRPNIDDRPSMPYTDAVIHEVQRMGNVVPLSVPRMTNEDTILESYYIPKGTQIIPNLTSVLFDQTKWKSPYSFDPQNFLNDQSKFEKPEAFIPFSAGKRSCPGESLARMELFLFFTSFLHSFTLCPPGGKQISLDFKFGMTLSPKPFKISFTPRLTMDLLRLYEWIDVKTILLFFCVFLLVADYIKHKAPKNFPPGPWSLPIIGDLHHIEHNKIHLQVAKFAEKYGDILSIRFLGPRIVMLNGYKRVKEVYLQQGDNLADRPVLPMIYDIAEDKGLIGASGYKWKHQRRFALSTLRNFGLGKKSLEPSIHLECCFLNETISNENGRPFNPQILLNNAVSNVICVLVFGNRFEYSDNDFQNLLKNINEAVYLDGSIWAQLYNMFPWLMRQLPGPHKKSFALWQNVIDFAREKVNAHRVDYDPSNPRDYIDCFLAEMEKLEDDTAAGFDVENLCICALDLFVAGTETTSTTLYWGLLYMIKYPEIQVKVQEEIDRVVGGSRQPSLSDRDNMPYTNAVIHEIQRIGNIAPLNLPRATVEDTQIGKYSIPKGTAVIGSLTSVLFDESEWETPHSFNPGHFLDAEGKFRKRDAFLPFSLGKRVCPGEQLARMELFLFFSSLLQRFNFSSPAGVEPSMDYRLGTTRCPLPYKLCAVLR</sequence>
<keyword evidence="10" id="KW-0812">Transmembrane</keyword>
<evidence type="ECO:0000256" key="4">
    <source>
        <dbReference type="ARBA" id="ARBA00022617"/>
    </source>
</evidence>
<keyword evidence="6" id="KW-0560">Oxidoreductase</keyword>
<dbReference type="GO" id="GO:0005506">
    <property type="term" value="F:iron ion binding"/>
    <property type="evidence" value="ECO:0007669"/>
    <property type="project" value="InterPro"/>
</dbReference>
<dbReference type="InterPro" id="IPR001128">
    <property type="entry name" value="Cyt_P450"/>
</dbReference>